<organism evidence="13">
    <name type="scientific">hydrothermal vent metagenome</name>
    <dbReference type="NCBI Taxonomy" id="652676"/>
    <lineage>
        <taxon>unclassified sequences</taxon>
        <taxon>metagenomes</taxon>
        <taxon>ecological metagenomes</taxon>
    </lineage>
</organism>
<dbReference type="Pfam" id="PF00905">
    <property type="entry name" value="Transpeptidase"/>
    <property type="match status" value="1"/>
</dbReference>
<keyword evidence="3 13" id="KW-0328">Glycosyltransferase</keyword>
<dbReference type="GO" id="GO:0006508">
    <property type="term" value="P:proteolysis"/>
    <property type="evidence" value="ECO:0007669"/>
    <property type="project" value="UniProtKB-KW"/>
</dbReference>
<dbReference type="InterPro" id="IPR011815">
    <property type="entry name" value="PBP_1c"/>
</dbReference>
<protein>
    <recommendedName>
        <fullName evidence="7">peptidoglycan glycosyltransferase</fullName>
        <ecNumber evidence="7">2.4.99.28</ecNumber>
    </recommendedName>
</protein>
<keyword evidence="1" id="KW-0121">Carboxypeptidase</keyword>
<keyword evidence="6" id="KW-0511">Multifunctional enzyme</keyword>
<keyword evidence="9" id="KW-1133">Transmembrane helix</keyword>
<dbReference type="InterPro" id="IPR001264">
    <property type="entry name" value="Glyco_trans_51"/>
</dbReference>
<reference evidence="13" key="1">
    <citation type="submission" date="2015-10" db="EMBL/GenBank/DDBJ databases">
        <authorList>
            <person name="Gilbert D.G."/>
        </authorList>
    </citation>
    <scope>NUCLEOTIDE SEQUENCE</scope>
</reference>
<dbReference type="SUPFAM" id="SSF56601">
    <property type="entry name" value="beta-lactamase/transpeptidase-like"/>
    <property type="match status" value="1"/>
</dbReference>
<accession>A0A160U1F4</accession>
<dbReference type="Pfam" id="PF00912">
    <property type="entry name" value="Transgly"/>
    <property type="match status" value="1"/>
</dbReference>
<evidence type="ECO:0000256" key="3">
    <source>
        <dbReference type="ARBA" id="ARBA00022676"/>
    </source>
</evidence>
<evidence type="ECO:0000256" key="9">
    <source>
        <dbReference type="SAM" id="Phobius"/>
    </source>
</evidence>
<gene>
    <name evidence="13" type="ORF">MGWOODY_Hyp1429</name>
</gene>
<name>A0A160U1F4_9ZZZZ</name>
<dbReference type="GO" id="GO:0030288">
    <property type="term" value="C:outer membrane-bounded periplasmic space"/>
    <property type="evidence" value="ECO:0007669"/>
    <property type="project" value="TreeGrafter"/>
</dbReference>
<dbReference type="PANTHER" id="PTHR32282">
    <property type="entry name" value="BINDING PROTEIN TRANSPEPTIDASE, PUTATIVE-RELATED"/>
    <property type="match status" value="1"/>
</dbReference>
<dbReference type="EMBL" id="CZQD01000034">
    <property type="protein sequence ID" value="CUS56967.1"/>
    <property type="molecule type" value="Genomic_DNA"/>
</dbReference>
<keyword evidence="9" id="KW-0472">Membrane</keyword>
<dbReference type="GO" id="GO:0008955">
    <property type="term" value="F:peptidoglycan glycosyltransferase activity"/>
    <property type="evidence" value="ECO:0007669"/>
    <property type="project" value="UniProtKB-EC"/>
</dbReference>
<dbReference type="GO" id="GO:0009252">
    <property type="term" value="P:peptidoglycan biosynthetic process"/>
    <property type="evidence" value="ECO:0007669"/>
    <property type="project" value="InterPro"/>
</dbReference>
<sequence length="685" mass="74506">MLTPRRIVIGIAAVFAAVILMDWVLPPPIDRAGEISALVTDREGKPLRAFPTEDGRWRFRGDLDKIDPEFIEALLRVEDKRFYSHRGTDWTGLGRAVADSARAGRIVSGGSTITMQTARLLEPRDRNVGSKLIEIARAWQIERRLSKDEILELYLTLTPYGGNLEGVRAASWSYFGHEADRLSADEIALLIALPQSPEVRRPDRRPHQAQKARDWVATKLGWYGVFSKADVEDVATSPVPTRRRDFPMRAWHGTEKALASGSREDVRATLDAGLQAELESMALRKAEAEGPDVQVSAIVVHIPTRGVRALVGSASRDRAGGWLDLTAQARSPGSTLKPFIYAMAFDDGQAAPDTRISDLPKRFASYQPENFDRMFRGDVRVSDALQHSLNVPAVLMLDRVGPERFAAQLALAGARPRIGGGANHDAGLALALGGAGLTARELAVLYAALGDEGVAKPLVWRASQEAASYERMGRRLVSAESASDIVRILQNGPMPEGRMPGRLTAGAPQVAFKTGTSYGFRDSWAAAVSGEHAIVVWVGRADGAPRPGKTGRVTALPFLFEIADRTAHHLRDEGEARTRLTTQRKIETRGALHDFSPEAPPVILFPPASAELWAGSVDGKSARPFVLAGRGEGRVSWYIDGKPSQIDDAGAPVWQPTQAGFYTITAVDQSGRSSRVRVRVLMGPS</sequence>
<dbReference type="InterPro" id="IPR001460">
    <property type="entry name" value="PCN-bd_Tpept"/>
</dbReference>
<dbReference type="Pfam" id="PF06832">
    <property type="entry name" value="BiPBP_C"/>
    <property type="match status" value="1"/>
</dbReference>
<proteinExistence type="predicted"/>
<evidence type="ECO:0000256" key="8">
    <source>
        <dbReference type="ARBA" id="ARBA00049902"/>
    </source>
</evidence>
<feature type="domain" description="Penicillin-binding C-terminal" evidence="12">
    <location>
        <begin position="598"/>
        <end position="678"/>
    </location>
</feature>
<keyword evidence="9" id="KW-0812">Transmembrane</keyword>
<dbReference type="SUPFAM" id="SSF53955">
    <property type="entry name" value="Lysozyme-like"/>
    <property type="match status" value="1"/>
</dbReference>
<evidence type="ECO:0000256" key="1">
    <source>
        <dbReference type="ARBA" id="ARBA00022645"/>
    </source>
</evidence>
<evidence type="ECO:0000259" key="12">
    <source>
        <dbReference type="Pfam" id="PF06832"/>
    </source>
</evidence>
<evidence type="ECO:0000256" key="4">
    <source>
        <dbReference type="ARBA" id="ARBA00022679"/>
    </source>
</evidence>
<dbReference type="NCBIfam" id="TIGR02073">
    <property type="entry name" value="PBP_1c"/>
    <property type="match status" value="1"/>
</dbReference>
<dbReference type="InterPro" id="IPR012338">
    <property type="entry name" value="Beta-lactam/transpept-like"/>
</dbReference>
<dbReference type="Gene3D" id="1.10.3810.10">
    <property type="entry name" value="Biosynthetic peptidoglycan transglycosylase-like"/>
    <property type="match status" value="1"/>
</dbReference>
<feature type="domain" description="Glycosyl transferase family 51" evidence="11">
    <location>
        <begin position="46"/>
        <end position="219"/>
    </location>
</feature>
<dbReference type="PANTHER" id="PTHR32282:SF15">
    <property type="entry name" value="PENICILLIN-BINDING PROTEIN 1C"/>
    <property type="match status" value="1"/>
</dbReference>
<dbReference type="InterPro" id="IPR036950">
    <property type="entry name" value="PBP_transglycosylase"/>
</dbReference>
<evidence type="ECO:0000256" key="7">
    <source>
        <dbReference type="ARBA" id="ARBA00044770"/>
    </source>
</evidence>
<keyword evidence="2" id="KW-0645">Protease</keyword>
<dbReference type="InterPro" id="IPR009647">
    <property type="entry name" value="PBP_C"/>
</dbReference>
<dbReference type="InterPro" id="IPR050396">
    <property type="entry name" value="Glycosyltr_51/Transpeptidase"/>
</dbReference>
<dbReference type="AlphaFoldDB" id="A0A160U1F4"/>
<evidence type="ECO:0000256" key="5">
    <source>
        <dbReference type="ARBA" id="ARBA00022801"/>
    </source>
</evidence>
<dbReference type="GO" id="GO:0004180">
    <property type="term" value="F:carboxypeptidase activity"/>
    <property type="evidence" value="ECO:0007669"/>
    <property type="project" value="UniProtKB-KW"/>
</dbReference>
<dbReference type="InterPro" id="IPR023346">
    <property type="entry name" value="Lysozyme-like_dom_sf"/>
</dbReference>
<evidence type="ECO:0000313" key="13">
    <source>
        <dbReference type="EMBL" id="CUS56967.1"/>
    </source>
</evidence>
<evidence type="ECO:0000256" key="6">
    <source>
        <dbReference type="ARBA" id="ARBA00023268"/>
    </source>
</evidence>
<dbReference type="GO" id="GO:0008658">
    <property type="term" value="F:penicillin binding"/>
    <property type="evidence" value="ECO:0007669"/>
    <property type="project" value="InterPro"/>
</dbReference>
<keyword evidence="4 13" id="KW-0808">Transferase</keyword>
<keyword evidence="5" id="KW-0378">Hydrolase</keyword>
<dbReference type="EC" id="2.4.99.28" evidence="7"/>
<evidence type="ECO:0000256" key="2">
    <source>
        <dbReference type="ARBA" id="ARBA00022670"/>
    </source>
</evidence>
<evidence type="ECO:0000259" key="10">
    <source>
        <dbReference type="Pfam" id="PF00905"/>
    </source>
</evidence>
<comment type="catalytic activity">
    <reaction evidence="8">
        <text>[GlcNAc-(1-&gt;4)-Mur2Ac(oyl-L-Ala-gamma-D-Glu-L-Lys-D-Ala-D-Ala)](n)-di-trans,octa-cis-undecaprenyl diphosphate + beta-D-GlcNAc-(1-&gt;4)-Mur2Ac(oyl-L-Ala-gamma-D-Glu-L-Lys-D-Ala-D-Ala)-di-trans,octa-cis-undecaprenyl diphosphate = [GlcNAc-(1-&gt;4)-Mur2Ac(oyl-L-Ala-gamma-D-Glu-L-Lys-D-Ala-D-Ala)](n+1)-di-trans,octa-cis-undecaprenyl diphosphate + di-trans,octa-cis-undecaprenyl diphosphate + H(+)</text>
        <dbReference type="Rhea" id="RHEA:23708"/>
        <dbReference type="Rhea" id="RHEA-COMP:9602"/>
        <dbReference type="Rhea" id="RHEA-COMP:9603"/>
        <dbReference type="ChEBI" id="CHEBI:15378"/>
        <dbReference type="ChEBI" id="CHEBI:58405"/>
        <dbReference type="ChEBI" id="CHEBI:60033"/>
        <dbReference type="ChEBI" id="CHEBI:78435"/>
        <dbReference type="EC" id="2.4.99.28"/>
    </reaction>
</comment>
<dbReference type="Gene3D" id="3.40.710.10">
    <property type="entry name" value="DD-peptidase/beta-lactamase superfamily"/>
    <property type="match status" value="1"/>
</dbReference>
<evidence type="ECO:0000259" key="11">
    <source>
        <dbReference type="Pfam" id="PF00912"/>
    </source>
</evidence>
<feature type="domain" description="Penicillin-binding protein transpeptidase" evidence="10">
    <location>
        <begin position="296"/>
        <end position="539"/>
    </location>
</feature>
<feature type="transmembrane region" description="Helical" evidence="9">
    <location>
        <begin position="7"/>
        <end position="25"/>
    </location>
</feature>